<keyword evidence="3 9" id="KW-0055">Arginine biosynthesis</keyword>
<dbReference type="GO" id="GO:0004042">
    <property type="term" value="F:L-glutamate N-acetyltransferase activity"/>
    <property type="evidence" value="ECO:0007669"/>
    <property type="project" value="UniProtKB-UniRule"/>
</dbReference>
<accession>A0A2U3QFL4</accession>
<keyword evidence="7 9" id="KW-0012">Acyltransferase</keyword>
<name>A0A2U3QFL4_9BACT</name>
<keyword evidence="9" id="KW-0511">Multifunctional enzyme</keyword>
<evidence type="ECO:0000313" key="11">
    <source>
        <dbReference type="Proteomes" id="UP000245125"/>
    </source>
</evidence>
<comment type="catalytic activity">
    <reaction evidence="9">
        <text>L-glutamate + acetyl-CoA = N-acetyl-L-glutamate + CoA + H(+)</text>
        <dbReference type="Rhea" id="RHEA:24292"/>
        <dbReference type="ChEBI" id="CHEBI:15378"/>
        <dbReference type="ChEBI" id="CHEBI:29985"/>
        <dbReference type="ChEBI" id="CHEBI:44337"/>
        <dbReference type="ChEBI" id="CHEBI:57287"/>
        <dbReference type="ChEBI" id="CHEBI:57288"/>
        <dbReference type="EC" id="2.3.1.1"/>
    </reaction>
</comment>
<dbReference type="InterPro" id="IPR002813">
    <property type="entry name" value="Arg_biosynth_ArgJ"/>
</dbReference>
<keyword evidence="6 9" id="KW-0068">Autocatalytic cleavage</keyword>
<feature type="chain" id="PRO_5023542808" description="Arginine biosynthesis bifunctional protein ArgJ beta chain" evidence="9">
    <location>
        <begin position="186"/>
        <end position="398"/>
    </location>
</feature>
<feature type="active site" description="Nucleophile" evidence="9">
    <location>
        <position position="186"/>
    </location>
</feature>
<keyword evidence="4 9" id="KW-0028">Amino-acid biosynthesis</keyword>
<evidence type="ECO:0000256" key="8">
    <source>
        <dbReference type="ARBA" id="ARBA00049439"/>
    </source>
</evidence>
<dbReference type="NCBIfam" id="TIGR00120">
    <property type="entry name" value="ArgJ"/>
    <property type="match status" value="1"/>
</dbReference>
<dbReference type="GO" id="GO:0006592">
    <property type="term" value="P:ornithine biosynthetic process"/>
    <property type="evidence" value="ECO:0007669"/>
    <property type="project" value="TreeGrafter"/>
</dbReference>
<evidence type="ECO:0000256" key="9">
    <source>
        <dbReference type="HAMAP-Rule" id="MF_01106"/>
    </source>
</evidence>
<feature type="binding site" evidence="9">
    <location>
        <position position="175"/>
    </location>
    <ligand>
        <name>substrate</name>
    </ligand>
</feature>
<dbReference type="NCBIfam" id="NF003802">
    <property type="entry name" value="PRK05388.1"/>
    <property type="match status" value="1"/>
</dbReference>
<dbReference type="InterPro" id="IPR016117">
    <property type="entry name" value="ArgJ-like_dom_sf"/>
</dbReference>
<dbReference type="EMBL" id="OUUY01000064">
    <property type="protein sequence ID" value="SPQ00208.1"/>
    <property type="molecule type" value="Genomic_DNA"/>
</dbReference>
<feature type="binding site" evidence="9">
    <location>
        <position position="149"/>
    </location>
    <ligand>
        <name>substrate</name>
    </ligand>
</feature>
<proteinExistence type="inferred from homology"/>
<evidence type="ECO:0000256" key="2">
    <source>
        <dbReference type="ARBA" id="ARBA00011475"/>
    </source>
</evidence>
<dbReference type="HAMAP" id="MF_01106">
    <property type="entry name" value="ArgJ"/>
    <property type="match status" value="1"/>
</dbReference>
<dbReference type="EC" id="2.3.1.35" evidence="9"/>
<feature type="binding site" evidence="9">
    <location>
        <position position="186"/>
    </location>
    <ligand>
        <name>substrate</name>
    </ligand>
</feature>
<feature type="binding site" evidence="9">
    <location>
        <position position="398"/>
    </location>
    <ligand>
        <name>substrate</name>
    </ligand>
</feature>
<dbReference type="CDD" id="cd02152">
    <property type="entry name" value="OAT"/>
    <property type="match status" value="1"/>
</dbReference>
<keyword evidence="11" id="KW-1185">Reference proteome</keyword>
<dbReference type="GO" id="GO:0006526">
    <property type="term" value="P:L-arginine biosynthetic process"/>
    <property type="evidence" value="ECO:0007669"/>
    <property type="project" value="UniProtKB-UniRule"/>
</dbReference>
<feature type="site" description="Cleavage; by autolysis" evidence="9">
    <location>
        <begin position="185"/>
        <end position="186"/>
    </location>
</feature>
<protein>
    <recommendedName>
        <fullName evidence="9">Arginine biosynthesis bifunctional protein ArgJ</fullName>
    </recommendedName>
    <domain>
        <recommendedName>
            <fullName evidence="9">Glutamate N-acetyltransferase</fullName>
            <ecNumber evidence="9">2.3.1.35</ecNumber>
        </recommendedName>
        <alternativeName>
            <fullName evidence="9">Ornithine acetyltransferase</fullName>
            <shortName evidence="9">OATase</shortName>
        </alternativeName>
        <alternativeName>
            <fullName evidence="9">Ornithine transacetylase</fullName>
        </alternativeName>
    </domain>
    <domain>
        <recommendedName>
            <fullName evidence="9">Amino-acid acetyltransferase</fullName>
            <ecNumber evidence="9">2.3.1.1</ecNumber>
        </recommendedName>
        <alternativeName>
            <fullName evidence="9">N-acetylglutamate synthase</fullName>
            <shortName evidence="9">AGSase</shortName>
        </alternativeName>
    </domain>
    <component>
        <recommendedName>
            <fullName evidence="9">Arginine biosynthesis bifunctional protein ArgJ alpha chain</fullName>
        </recommendedName>
    </component>
    <component>
        <recommendedName>
            <fullName evidence="9">Arginine biosynthesis bifunctional protein ArgJ beta chain</fullName>
        </recommendedName>
    </component>
</protein>
<comment type="pathway">
    <text evidence="9">Amino-acid biosynthesis; L-arginine biosynthesis; L-ornithine and N-acetyl-L-glutamate from L-glutamate and N(2)-acetyl-L-ornithine (cyclic): step 1/1.</text>
</comment>
<dbReference type="Proteomes" id="UP000245125">
    <property type="component" value="Unassembled WGS sequence"/>
</dbReference>
<comment type="similarity">
    <text evidence="1 9">Belongs to the ArgJ family.</text>
</comment>
<dbReference type="Gene3D" id="3.10.20.340">
    <property type="entry name" value="ArgJ beta chain, C-terminal domain"/>
    <property type="match status" value="1"/>
</dbReference>
<dbReference type="InterPro" id="IPR042195">
    <property type="entry name" value="ArgJ_beta_C"/>
</dbReference>
<feature type="chain" id="PRO_5023542809" description="Arginine biosynthesis bifunctional protein ArgJ alpha chain" evidence="9">
    <location>
        <begin position="1"/>
        <end position="185"/>
    </location>
</feature>
<organism evidence="10 11">
    <name type="scientific">Candidatus Sulfobium mesophilum</name>
    <dbReference type="NCBI Taxonomy" id="2016548"/>
    <lineage>
        <taxon>Bacteria</taxon>
        <taxon>Pseudomonadati</taxon>
        <taxon>Nitrospirota</taxon>
        <taxon>Nitrospiria</taxon>
        <taxon>Nitrospirales</taxon>
        <taxon>Nitrospiraceae</taxon>
        <taxon>Candidatus Sulfobium</taxon>
    </lineage>
</organism>
<sequence>MPEYKSSLTPEGYLFSVAEAAVKKPGRKDIALIVSEVDAAIAGTFTTNAVKAAPVKLCMRNIRSGRGRTIFVNSGNANACTGARGLKDASEIASNISRHFRVKPSLSYVCSTGVIGVPLPMDRIIPTLGILLDNASDYSFLDVAKAIMTTDTFPKIASQEIKIGNKTGVIAGICKGAGMIEPHMATMLCFIITDIAVEQKTLQALLKDSVKRSFNRITIDGDMSTNDTVLLMANGILGNRPITADSKYTGAFKSALDKVTYELARLVVRDGEGATKLIEVVVKGARNETLAEKAAFAVANSNLMKTAIYGNDANWGRIMCALGYSGVPLLEEKIDIFFNGTQVVKGGLSNNKDKQATEALTSKEITITIDLHSGKSSVSVLTCDFTEEYVRINAEYRT</sequence>
<dbReference type="UniPathway" id="UPA00068">
    <property type="reaction ID" value="UER00106"/>
</dbReference>
<dbReference type="Pfam" id="PF01960">
    <property type="entry name" value="ArgJ"/>
    <property type="match status" value="1"/>
</dbReference>
<gene>
    <name evidence="9 10" type="primary">argJ</name>
    <name evidence="10" type="ORF">NBG4_20014</name>
</gene>
<dbReference type="Gene3D" id="3.60.70.12">
    <property type="entry name" value="L-amino peptidase D-ALA esterase/amidase"/>
    <property type="match status" value="1"/>
</dbReference>
<keyword evidence="9" id="KW-0963">Cytoplasm</keyword>
<evidence type="ECO:0000256" key="4">
    <source>
        <dbReference type="ARBA" id="ARBA00022605"/>
    </source>
</evidence>
<dbReference type="FunFam" id="3.10.20.340:FF:000001">
    <property type="entry name" value="Arginine biosynthesis bifunctional protein ArgJ, chloroplastic"/>
    <property type="match status" value="1"/>
</dbReference>
<feature type="site" description="Involved in the stabilization of negative charge on the oxyanion by the formation of the oxyanion hole" evidence="9">
    <location>
        <position position="113"/>
    </location>
</feature>
<dbReference type="AlphaFoldDB" id="A0A2U3QFL4"/>
<dbReference type="OrthoDB" id="9804242at2"/>
<evidence type="ECO:0000313" key="10">
    <source>
        <dbReference type="EMBL" id="SPQ00208.1"/>
    </source>
</evidence>
<dbReference type="GO" id="GO:0004358">
    <property type="term" value="F:L-glutamate N-acetyltransferase activity, acting on acetyl-L-ornithine as donor"/>
    <property type="evidence" value="ECO:0007669"/>
    <property type="project" value="UniProtKB-UniRule"/>
</dbReference>
<comment type="function">
    <text evidence="9">Catalyzes two activities which are involved in the cyclic version of arginine biosynthesis: the synthesis of N-acetylglutamate from glutamate and acetyl-CoA as the acetyl donor, and of ornithine by transacetylation between N(2)-acetylornithine and glutamate.</text>
</comment>
<reference evidence="11" key="1">
    <citation type="submission" date="2018-03" db="EMBL/GenBank/DDBJ databases">
        <authorList>
            <person name="Zecchin S."/>
        </authorList>
    </citation>
    <scope>NUCLEOTIDE SEQUENCE [LARGE SCALE GENOMIC DNA]</scope>
</reference>
<comment type="pathway">
    <text evidence="9">Amino-acid biosynthesis; L-arginine biosynthesis; N(2)-acetyl-L-ornithine from L-glutamate: step 1/4.</text>
</comment>
<dbReference type="EC" id="2.3.1.1" evidence="9"/>
<comment type="catalytic activity">
    <reaction evidence="8 9">
        <text>N(2)-acetyl-L-ornithine + L-glutamate = N-acetyl-L-glutamate + L-ornithine</text>
        <dbReference type="Rhea" id="RHEA:15349"/>
        <dbReference type="ChEBI" id="CHEBI:29985"/>
        <dbReference type="ChEBI" id="CHEBI:44337"/>
        <dbReference type="ChEBI" id="CHEBI:46911"/>
        <dbReference type="ChEBI" id="CHEBI:57805"/>
        <dbReference type="EC" id="2.3.1.35"/>
    </reaction>
</comment>
<keyword evidence="5 9" id="KW-0808">Transferase</keyword>
<evidence type="ECO:0000256" key="7">
    <source>
        <dbReference type="ARBA" id="ARBA00023315"/>
    </source>
</evidence>
<evidence type="ECO:0000256" key="5">
    <source>
        <dbReference type="ARBA" id="ARBA00022679"/>
    </source>
</evidence>
<feature type="binding site" evidence="9">
    <location>
        <position position="393"/>
    </location>
    <ligand>
        <name>substrate</name>
    </ligand>
</feature>
<evidence type="ECO:0000256" key="1">
    <source>
        <dbReference type="ARBA" id="ARBA00006774"/>
    </source>
</evidence>
<dbReference type="PANTHER" id="PTHR23100">
    <property type="entry name" value="ARGININE BIOSYNTHESIS BIFUNCTIONAL PROTEIN ARGJ"/>
    <property type="match status" value="1"/>
</dbReference>
<dbReference type="SUPFAM" id="SSF56266">
    <property type="entry name" value="DmpA/ArgJ-like"/>
    <property type="match status" value="1"/>
</dbReference>
<dbReference type="GO" id="GO:0005737">
    <property type="term" value="C:cytoplasm"/>
    <property type="evidence" value="ECO:0007669"/>
    <property type="project" value="UniProtKB-SubCell"/>
</dbReference>
<comment type="subcellular location">
    <subcellularLocation>
        <location evidence="9">Cytoplasm</location>
    </subcellularLocation>
</comment>
<feature type="site" description="Involved in the stabilization of negative charge on the oxyanion by the formation of the oxyanion hole" evidence="9">
    <location>
        <position position="112"/>
    </location>
</feature>
<dbReference type="FunFam" id="3.60.70.12:FF:000001">
    <property type="entry name" value="Arginine biosynthesis bifunctional protein ArgJ, chloroplastic"/>
    <property type="match status" value="1"/>
</dbReference>
<evidence type="ECO:0000256" key="3">
    <source>
        <dbReference type="ARBA" id="ARBA00022571"/>
    </source>
</evidence>
<feature type="binding site" evidence="9">
    <location>
        <position position="272"/>
    </location>
    <ligand>
        <name>substrate</name>
    </ligand>
</feature>
<comment type="subunit">
    <text evidence="2 9">Heterotetramer of two alpha and two beta chains.</text>
</comment>
<evidence type="ECO:0000256" key="6">
    <source>
        <dbReference type="ARBA" id="ARBA00022813"/>
    </source>
</evidence>
<dbReference type="PANTHER" id="PTHR23100:SF0">
    <property type="entry name" value="ARGININE BIOSYNTHESIS BIFUNCTIONAL PROTEIN ARGJ, MITOCHONDRIAL"/>
    <property type="match status" value="1"/>
</dbReference>